<dbReference type="EMBL" id="JANQDL010000027">
    <property type="protein sequence ID" value="MDH6062873.1"/>
    <property type="molecule type" value="Genomic_DNA"/>
</dbReference>
<dbReference type="InterPro" id="IPR025669">
    <property type="entry name" value="AAA_dom"/>
</dbReference>
<sequence>MSKIIVILNRQGEVGKTTVVFNVAANFAENSNFIIDADIQAFAS</sequence>
<dbReference type="RefSeq" id="WP_280652638.1">
    <property type="nucleotide sequence ID" value="NZ_JANQDL010000027.1"/>
</dbReference>
<evidence type="ECO:0000259" key="1">
    <source>
        <dbReference type="Pfam" id="PF13614"/>
    </source>
</evidence>
<organism evidence="2 3">
    <name type="scientific">Umezakia ovalisporum FSS-62</name>
    <dbReference type="NCBI Taxonomy" id="2971776"/>
    <lineage>
        <taxon>Bacteria</taxon>
        <taxon>Bacillati</taxon>
        <taxon>Cyanobacteriota</taxon>
        <taxon>Cyanophyceae</taxon>
        <taxon>Nostocales</taxon>
        <taxon>Nodulariaceae</taxon>
        <taxon>Umezakia</taxon>
    </lineage>
</organism>
<dbReference type="Gene3D" id="3.40.50.300">
    <property type="entry name" value="P-loop containing nucleotide triphosphate hydrolases"/>
    <property type="match status" value="1"/>
</dbReference>
<protein>
    <submittedName>
        <fullName evidence="2">AAA family ATPase</fullName>
    </submittedName>
</protein>
<dbReference type="InterPro" id="IPR027417">
    <property type="entry name" value="P-loop_NTPase"/>
</dbReference>
<reference evidence="2 3" key="1">
    <citation type="journal article" date="2023" name="J. Phycol.">
        <title>Chrysosporum ovalisporum is synonymous with the true-branching cyanobacterium Umezakia natans (Nostocales/Aphanizomenonaceae).</title>
        <authorList>
            <person name="McGregor G.B."/>
            <person name="Sendall B.C."/>
            <person name="Niiyama Y."/>
            <person name="Tuji A."/>
            <person name="Willis A."/>
        </authorList>
    </citation>
    <scope>NUCLEOTIDE SEQUENCE [LARGE SCALE GENOMIC DNA]</scope>
    <source>
        <strain evidence="2 3">FSS-62</strain>
    </source>
</reference>
<dbReference type="Pfam" id="PF13614">
    <property type="entry name" value="AAA_31"/>
    <property type="match status" value="1"/>
</dbReference>
<feature type="domain" description="AAA" evidence="1">
    <location>
        <begin position="2"/>
        <end position="42"/>
    </location>
</feature>
<proteinExistence type="predicted"/>
<evidence type="ECO:0000313" key="2">
    <source>
        <dbReference type="EMBL" id="MDH6062873.1"/>
    </source>
</evidence>
<dbReference type="AlphaFoldDB" id="A0AA43GWU4"/>
<evidence type="ECO:0000313" key="3">
    <source>
        <dbReference type="Proteomes" id="UP001159370"/>
    </source>
</evidence>
<dbReference type="GeneID" id="83686702"/>
<dbReference type="SUPFAM" id="SSF52540">
    <property type="entry name" value="P-loop containing nucleoside triphosphate hydrolases"/>
    <property type="match status" value="1"/>
</dbReference>
<dbReference type="Proteomes" id="UP001159370">
    <property type="component" value="Unassembled WGS sequence"/>
</dbReference>
<gene>
    <name evidence="2" type="ORF">NWP23_03530</name>
</gene>
<accession>A0AA43GWU4</accession>
<comment type="caution">
    <text evidence="2">The sequence shown here is derived from an EMBL/GenBank/DDBJ whole genome shotgun (WGS) entry which is preliminary data.</text>
</comment>
<name>A0AA43GWU4_9CYAN</name>